<dbReference type="AlphaFoldDB" id="A0A2H1KJC6"/>
<sequence>MTPPVPPRDSPAGRAYNDLRNLAQRHQRDPAEYITLYALEGLLARIAASEFSPDFVLKGGVLMAAFASRRPTRDVDLAASGFPNDVPEVEQRIREIAAITIVDGLEFDSNSVRGEPIRDEANYTGVRVKVVAQLATAKVALHVDINFGDPIWPAPTETELPLLLGGTLRLTGYPDHMVLAEKIVTAIERGELNTRWRDFTDIVAIARTRRIRGSDLRQGIDAVASHRNVEIEPLESLLGAMPELVQLKWENWRKRQRLESTTPESFRELLTSCFAFADPALASRVEHLQWDPVAQRWRDLPS</sequence>
<name>A0A2H1KJC6_BREAU</name>
<evidence type="ECO:0000313" key="3">
    <source>
        <dbReference type="EMBL" id="SMX99749.1"/>
    </source>
</evidence>
<proteinExistence type="predicted"/>
<evidence type="ECO:0000313" key="2">
    <source>
        <dbReference type="EMBL" id="SMX97018.1"/>
    </source>
</evidence>
<dbReference type="GO" id="GO:0016740">
    <property type="term" value="F:transferase activity"/>
    <property type="evidence" value="ECO:0007669"/>
    <property type="project" value="UniProtKB-KW"/>
</dbReference>
<evidence type="ECO:0000313" key="5">
    <source>
        <dbReference type="Proteomes" id="UP000234327"/>
    </source>
</evidence>
<dbReference type="EMBL" id="RHFF01000021">
    <property type="protein sequence ID" value="TGD36954.1"/>
    <property type="molecule type" value="Genomic_DNA"/>
</dbReference>
<evidence type="ECO:0000313" key="1">
    <source>
        <dbReference type="EMBL" id="AZT92247.1"/>
    </source>
</evidence>
<dbReference type="EMBL" id="CP025330">
    <property type="protein sequence ID" value="AZT92247.1"/>
    <property type="molecule type" value="Genomic_DNA"/>
</dbReference>
<dbReference type="Proteomes" id="UP000234327">
    <property type="component" value="Unassembled WGS sequence"/>
</dbReference>
<dbReference type="Proteomes" id="UP000283000">
    <property type="component" value="Chromosome"/>
</dbReference>
<organism evidence="3 5">
    <name type="scientific">Brevibacterium aurantiacum</name>
    <dbReference type="NCBI Taxonomy" id="273384"/>
    <lineage>
        <taxon>Bacteria</taxon>
        <taxon>Bacillati</taxon>
        <taxon>Actinomycetota</taxon>
        <taxon>Actinomycetes</taxon>
        <taxon>Micrococcales</taxon>
        <taxon>Brevibacteriaceae</taxon>
        <taxon>Brevibacterium</taxon>
    </lineage>
</organism>
<dbReference type="Pfam" id="PF08843">
    <property type="entry name" value="AbiEii"/>
    <property type="match status" value="1"/>
</dbReference>
<reference evidence="6" key="1">
    <citation type="submission" date="2017-03" db="EMBL/GenBank/DDBJ databases">
        <authorList>
            <person name="Monnet C."/>
        </authorList>
    </citation>
    <scope>NUCLEOTIDE SEQUENCE [LARGE SCALE GENOMIC DNA]</scope>
    <source>
        <strain evidence="6">ATCC 9175</strain>
    </source>
</reference>
<reference evidence="1 7" key="3">
    <citation type="submission" date="2017-12" db="EMBL/GenBank/DDBJ databases">
        <authorList>
            <person name="Levesque S."/>
        </authorList>
    </citation>
    <scope>NUCLEOTIDE SEQUENCE [LARGE SCALE GENOMIC DNA]</scope>
    <source>
        <strain evidence="1 7">SMQ-1417</strain>
    </source>
</reference>
<evidence type="ECO:0000313" key="6">
    <source>
        <dbReference type="Proteomes" id="UP000234525"/>
    </source>
</evidence>
<gene>
    <name evidence="2" type="ORF">BAUR9175_03320</name>
    <name evidence="3" type="ORF">BAURA63_03390</name>
    <name evidence="1" type="ORF">CXR23_03055</name>
    <name evidence="4" type="ORF">EB834_17425</name>
</gene>
<accession>A0A2H1KJC6</accession>
<dbReference type="EMBL" id="FXZB01000029">
    <property type="protein sequence ID" value="SMX97018.1"/>
    <property type="molecule type" value="Genomic_DNA"/>
</dbReference>
<reference evidence="1 7" key="5">
    <citation type="submission" date="2019-01" db="EMBL/GenBank/DDBJ databases">
        <title>Comparative genomic analysis of Brevibacterium aurantiacum sheds light on its evolution and its adaptation to smear-ripened cheeses.</title>
        <authorList>
            <person name="Moineau S."/>
        </authorList>
    </citation>
    <scope>NUCLEOTIDE SEQUENCE [LARGE SCALE GENOMIC DNA]</scope>
    <source>
        <strain evidence="1 7">SMQ-1417</strain>
    </source>
</reference>
<dbReference type="EMBL" id="FXYZ01000022">
    <property type="protein sequence ID" value="SMX99749.1"/>
    <property type="molecule type" value="Genomic_DNA"/>
</dbReference>
<dbReference type="InterPro" id="IPR014942">
    <property type="entry name" value="AbiEii"/>
</dbReference>
<evidence type="ECO:0000313" key="8">
    <source>
        <dbReference type="Proteomes" id="UP000297736"/>
    </source>
</evidence>
<keyword evidence="6" id="KW-1185">Reference proteome</keyword>
<reference evidence="3 5" key="2">
    <citation type="submission" date="2017-03" db="EMBL/GenBank/DDBJ databases">
        <authorList>
            <person name="Afonso C.L."/>
            <person name="Miller P.J."/>
            <person name="Scott M.A."/>
            <person name="Spackman E."/>
            <person name="Goraichik I."/>
            <person name="Dimitrov K.M."/>
            <person name="Suarez D.L."/>
            <person name="Swayne D.E."/>
        </authorList>
    </citation>
    <scope>NUCLEOTIDE SEQUENCE [LARGE SCALE GENOMIC DNA]</scope>
    <source>
        <strain evidence="3">6</strain>
        <strain evidence="5">6(3)</strain>
        <strain evidence="2">ATCC 9175</strain>
    </source>
</reference>
<evidence type="ECO:0000313" key="7">
    <source>
        <dbReference type="Proteomes" id="UP000283000"/>
    </source>
</evidence>
<keyword evidence="3" id="KW-0808">Transferase</keyword>
<evidence type="ECO:0000313" key="4">
    <source>
        <dbReference type="EMBL" id="TGD36954.1"/>
    </source>
</evidence>
<dbReference type="Proteomes" id="UP000297736">
    <property type="component" value="Unassembled WGS sequence"/>
</dbReference>
<reference evidence="4 8" key="4">
    <citation type="submission" date="2018-10" db="EMBL/GenBank/DDBJ databases">
        <title>Brevibacterium genomes from Austrain hard cheese rinds.</title>
        <authorList>
            <person name="Anast J.M."/>
            <person name="Dzieciol M."/>
            <person name="Schultz D.L."/>
            <person name="Mann E."/>
            <person name="Wagner M."/>
            <person name="Schmitz-Esser S."/>
        </authorList>
    </citation>
    <scope>NUCLEOTIDE SEQUENCE [LARGE SCALE GENOMIC DNA]</scope>
    <source>
        <strain evidence="4 8">L261</strain>
    </source>
</reference>
<dbReference type="RefSeq" id="WP_029417729.1">
    <property type="nucleotide sequence ID" value="NZ_AAGP01000050.1"/>
</dbReference>
<dbReference type="Proteomes" id="UP000234525">
    <property type="component" value="Unassembled WGS sequence"/>
</dbReference>
<protein>
    <submittedName>
        <fullName evidence="3">Nucleotidyl transferase AbiEii toxin, Type IV TA system</fullName>
    </submittedName>
    <submittedName>
        <fullName evidence="1">Nucleotidyl transferase AbiEii/AbiGii toxin family protein</fullName>
    </submittedName>
</protein>